<reference evidence="2" key="1">
    <citation type="submission" date="2020-02" db="EMBL/GenBank/DDBJ databases">
        <authorList>
            <person name="Palmer J.M."/>
        </authorList>
    </citation>
    <scope>NUCLEOTIDE SEQUENCE</scope>
    <source>
        <strain evidence="2">EPUS1.4</strain>
        <tissue evidence="2">Thallus</tissue>
    </source>
</reference>
<name>A0A8H7ABD9_9EURO</name>
<comment type="caution">
    <text evidence="2">The sequence shown here is derived from an EMBL/GenBank/DDBJ whole genome shotgun (WGS) entry which is preliminary data.</text>
</comment>
<dbReference type="InterPro" id="IPR058525">
    <property type="entry name" value="DUF8212"/>
</dbReference>
<protein>
    <recommendedName>
        <fullName evidence="1">DUF8212 domain-containing protein</fullName>
    </recommendedName>
</protein>
<accession>A0A8H7ABD9</accession>
<dbReference type="AlphaFoldDB" id="A0A8H7ABD9"/>
<dbReference type="EMBL" id="JAACFV010000095">
    <property type="protein sequence ID" value="KAF7506040.1"/>
    <property type="molecule type" value="Genomic_DNA"/>
</dbReference>
<sequence>MPLIYGEGSKAFRRLQLAVMRGHPEDHTLFAWGTVVDKPTWIMSVKFKSMWNMTPLPWKPPIERPEMMGLLANSPKDFENSHMFVPAPSATGFYLDFEAALPTETGNDIIGLDLPLAPPLYYYVRTWDKPKMTQLYHARYIVLLCRHEEDKGLLSGYSCLGWVAKSVSTKPA</sequence>
<organism evidence="2 3">
    <name type="scientific">Endocarpon pusillum</name>
    <dbReference type="NCBI Taxonomy" id="364733"/>
    <lineage>
        <taxon>Eukaryota</taxon>
        <taxon>Fungi</taxon>
        <taxon>Dikarya</taxon>
        <taxon>Ascomycota</taxon>
        <taxon>Pezizomycotina</taxon>
        <taxon>Eurotiomycetes</taxon>
        <taxon>Chaetothyriomycetidae</taxon>
        <taxon>Verrucariales</taxon>
        <taxon>Verrucariaceae</taxon>
        <taxon>Endocarpon</taxon>
    </lineage>
</organism>
<feature type="domain" description="DUF8212" evidence="1">
    <location>
        <begin position="10"/>
        <end position="90"/>
    </location>
</feature>
<keyword evidence="3" id="KW-1185">Reference proteome</keyword>
<gene>
    <name evidence="2" type="ORF">GJ744_012287</name>
</gene>
<evidence type="ECO:0000313" key="3">
    <source>
        <dbReference type="Proteomes" id="UP000606974"/>
    </source>
</evidence>
<dbReference type="OrthoDB" id="20872at2759"/>
<dbReference type="Pfam" id="PF26640">
    <property type="entry name" value="DUF8212"/>
    <property type="match status" value="1"/>
</dbReference>
<evidence type="ECO:0000259" key="1">
    <source>
        <dbReference type="Pfam" id="PF26640"/>
    </source>
</evidence>
<proteinExistence type="predicted"/>
<dbReference type="Proteomes" id="UP000606974">
    <property type="component" value="Unassembled WGS sequence"/>
</dbReference>
<evidence type="ECO:0000313" key="2">
    <source>
        <dbReference type="EMBL" id="KAF7506040.1"/>
    </source>
</evidence>